<keyword evidence="7" id="KW-0677">Repeat</keyword>
<dbReference type="GO" id="GO:0005737">
    <property type="term" value="C:cytoplasm"/>
    <property type="evidence" value="ECO:0007669"/>
    <property type="project" value="TreeGrafter"/>
</dbReference>
<keyword evidence="17" id="KW-1185">Reference proteome</keyword>
<protein>
    <recommendedName>
        <fullName evidence="3">Polyglutamine-binding protein 1</fullName>
    </recommendedName>
    <alternativeName>
        <fullName evidence="13">Polyglutamine tract-binding protein 1</fullName>
    </alternativeName>
</protein>
<dbReference type="SUPFAM" id="SSF51045">
    <property type="entry name" value="WW domain"/>
    <property type="match status" value="1"/>
</dbReference>
<evidence type="ECO:0000256" key="6">
    <source>
        <dbReference type="ARBA" id="ARBA00022664"/>
    </source>
</evidence>
<evidence type="ECO:0000256" key="2">
    <source>
        <dbReference type="ARBA" id="ARBA00004463"/>
    </source>
</evidence>
<dbReference type="InParanoid" id="A0A6J0C9H1"/>
<evidence type="ECO:0000256" key="15">
    <source>
        <dbReference type="SAM" id="MobiDB-lite"/>
    </source>
</evidence>
<evidence type="ECO:0000259" key="16">
    <source>
        <dbReference type="PROSITE" id="PS50020"/>
    </source>
</evidence>
<dbReference type="RefSeq" id="XP_015524016.1">
    <property type="nucleotide sequence ID" value="XM_015668530.2"/>
</dbReference>
<evidence type="ECO:0000256" key="12">
    <source>
        <dbReference type="ARBA" id="ARBA00023242"/>
    </source>
</evidence>
<dbReference type="Proteomes" id="UP000829291">
    <property type="component" value="Chromosome 7"/>
</dbReference>
<keyword evidence="10" id="KW-0804">Transcription</keyword>
<feature type="domain" description="WW" evidence="16">
    <location>
        <begin position="105"/>
        <end position="139"/>
    </location>
</feature>
<dbReference type="PANTHER" id="PTHR21737">
    <property type="entry name" value="POLYGLUTAMINE BINDING PROTEIN 1/MARVEL MEMBRANE-ASSOCIATING DOMAIN CONTAINING 3"/>
    <property type="match status" value="1"/>
</dbReference>
<dbReference type="KEGG" id="nlo:107227401"/>
<evidence type="ECO:0000256" key="4">
    <source>
        <dbReference type="ARBA" id="ARBA00022553"/>
    </source>
</evidence>
<comment type="subcellular location">
    <subcellularLocation>
        <location evidence="2">Cytoplasmic granule</location>
    </subcellularLocation>
    <subcellularLocation>
        <location evidence="1">Nucleus speckle</location>
    </subcellularLocation>
</comment>
<evidence type="ECO:0000256" key="9">
    <source>
        <dbReference type="ARBA" id="ARBA00023015"/>
    </source>
</evidence>
<evidence type="ECO:0000313" key="17">
    <source>
        <dbReference type="Proteomes" id="UP000829291"/>
    </source>
</evidence>
<comment type="subunit">
    <text evidence="14">Interacts with POU3F2/Brn-2, ATXN1, TXNL4A, HTT and AR. Interaction with ATXN1 correlates positively with the length of the polyglutamine tract. Interacts with RNA polymerase II large subunit in a phosphorylation-dependent manner. Forms a ternary complex with ATXN1 mutant and phosphorylated RNA polymerase II. Interacts (via C-terminus) with TXNL4A and CD2BP2. Interacts (via WW domain) with ATN1 and SF3B1, and may interact with additional splice factors. Interacts (via WW domain) with WBP11; Leading to reduce interaction between PQBP1 and TXNL4A. Interacts with CAPRIN1. Interacts with DDX1. Interacts with SFPQ. Interacts with KHSRP.</text>
</comment>
<accession>A0A6J0C9H1</accession>
<dbReference type="PROSITE" id="PS50020">
    <property type="entry name" value="WW_DOMAIN_2"/>
    <property type="match status" value="1"/>
</dbReference>
<evidence type="ECO:0000256" key="11">
    <source>
        <dbReference type="ARBA" id="ARBA00023187"/>
    </source>
</evidence>
<dbReference type="Gene3D" id="3.40.30.10">
    <property type="entry name" value="Glutaredoxin"/>
    <property type="match status" value="1"/>
</dbReference>
<evidence type="ECO:0000256" key="8">
    <source>
        <dbReference type="ARBA" id="ARBA00022859"/>
    </source>
</evidence>
<keyword evidence="5" id="KW-0399">Innate immunity</keyword>
<sequence length="295" mass="33763">MPLPAALAARLAKRGLISGSEKNESVKKDPKKKIHEEIIAEDYDNAKDDINQIDISQKFMGYSSCPNKYNIYHECNSKCKELWGSGRLQPTEKYIKRQIRLLLKYPLPDTWKAVFDPGSGQHYYWEWSSDLVSWYPPGHPKCQISQPASQLREELHLKAADQDDNLSSDESTSDQEPMEIDEAEAKREQKLEIIDRYMGFDNRRVQRHESAKEKKDRSLDPMDPASYSDIPRGKWSDGLARHNEAKTGADTTASGPLYQMRPYPSPGAVLRSNKVTKLESESLNKPKVFFPEKSE</sequence>
<feature type="compositionally biased region" description="Basic and acidic residues" evidence="15">
    <location>
        <begin position="202"/>
        <end position="220"/>
    </location>
</feature>
<name>A0A6J0C9H1_NEOLC</name>
<dbReference type="AlphaFoldDB" id="A0A6J0C9H1"/>
<dbReference type="GO" id="GO:0043021">
    <property type="term" value="F:ribonucleoprotein complex binding"/>
    <property type="evidence" value="ECO:0007669"/>
    <property type="project" value="TreeGrafter"/>
</dbReference>
<dbReference type="FunCoup" id="A0A6J0C9H1">
    <property type="interactions" value="132"/>
</dbReference>
<dbReference type="InterPro" id="IPR036020">
    <property type="entry name" value="WW_dom_sf"/>
</dbReference>
<evidence type="ECO:0000256" key="10">
    <source>
        <dbReference type="ARBA" id="ARBA00023163"/>
    </source>
</evidence>
<dbReference type="GO" id="GO:0016607">
    <property type="term" value="C:nuclear speck"/>
    <property type="evidence" value="ECO:0007669"/>
    <property type="project" value="UniProtKB-SubCell"/>
</dbReference>
<keyword evidence="12" id="KW-0539">Nucleus</keyword>
<dbReference type="GeneID" id="107227401"/>
<keyword evidence="8" id="KW-0391">Immunity</keyword>
<keyword evidence="9" id="KW-0805">Transcription regulation</keyword>
<keyword evidence="4" id="KW-0597">Phosphoprotein</keyword>
<evidence type="ECO:0000256" key="3">
    <source>
        <dbReference type="ARBA" id="ARBA00021117"/>
    </source>
</evidence>
<dbReference type="GO" id="GO:0000380">
    <property type="term" value="P:alternative mRNA splicing, via spliceosome"/>
    <property type="evidence" value="ECO:0007669"/>
    <property type="project" value="TreeGrafter"/>
</dbReference>
<feature type="compositionally biased region" description="Acidic residues" evidence="15">
    <location>
        <begin position="162"/>
        <end position="182"/>
    </location>
</feature>
<keyword evidence="6" id="KW-0507">mRNA processing</keyword>
<evidence type="ECO:0000256" key="14">
    <source>
        <dbReference type="ARBA" id="ARBA00046362"/>
    </source>
</evidence>
<evidence type="ECO:0000256" key="13">
    <source>
        <dbReference type="ARBA" id="ARBA00042167"/>
    </source>
</evidence>
<reference evidence="18" key="1">
    <citation type="submission" date="2025-08" db="UniProtKB">
        <authorList>
            <consortium name="RefSeq"/>
        </authorList>
    </citation>
    <scope>IDENTIFICATION</scope>
    <source>
        <tissue evidence="18">Thorax and Abdomen</tissue>
    </source>
</reference>
<feature type="region of interest" description="Disordered" evidence="15">
    <location>
        <begin position="202"/>
        <end position="269"/>
    </location>
</feature>
<keyword evidence="11" id="KW-0508">mRNA splicing</keyword>
<dbReference type="OrthoDB" id="42462at2759"/>
<feature type="region of interest" description="Disordered" evidence="15">
    <location>
        <begin position="158"/>
        <end position="184"/>
    </location>
</feature>
<dbReference type="CTD" id="10084"/>
<evidence type="ECO:0000313" key="18">
    <source>
        <dbReference type="RefSeq" id="XP_015524016.1"/>
    </source>
</evidence>
<organism evidence="18">
    <name type="scientific">Neodiprion lecontei</name>
    <name type="common">Redheaded pine sawfly</name>
    <dbReference type="NCBI Taxonomy" id="441921"/>
    <lineage>
        <taxon>Eukaryota</taxon>
        <taxon>Metazoa</taxon>
        <taxon>Ecdysozoa</taxon>
        <taxon>Arthropoda</taxon>
        <taxon>Hexapoda</taxon>
        <taxon>Insecta</taxon>
        <taxon>Pterygota</taxon>
        <taxon>Neoptera</taxon>
        <taxon>Endopterygota</taxon>
        <taxon>Hymenoptera</taxon>
        <taxon>Tenthredinoidea</taxon>
        <taxon>Diprionidae</taxon>
        <taxon>Diprioninae</taxon>
        <taxon>Neodiprion</taxon>
    </lineage>
</organism>
<evidence type="ECO:0000256" key="5">
    <source>
        <dbReference type="ARBA" id="ARBA00022588"/>
    </source>
</evidence>
<feature type="compositionally biased region" description="Basic and acidic residues" evidence="15">
    <location>
        <begin position="231"/>
        <end position="247"/>
    </location>
</feature>
<dbReference type="InterPro" id="IPR001202">
    <property type="entry name" value="WW_dom"/>
</dbReference>
<dbReference type="PANTHER" id="PTHR21737:SF3">
    <property type="entry name" value="POLYGLUTAMINE-BINDING PROTEIN 1"/>
    <property type="match status" value="1"/>
</dbReference>
<evidence type="ECO:0000256" key="7">
    <source>
        <dbReference type="ARBA" id="ARBA00022737"/>
    </source>
</evidence>
<gene>
    <name evidence="18" type="primary">LOC107227401</name>
</gene>
<proteinExistence type="predicted"/>
<dbReference type="GO" id="GO:0045087">
    <property type="term" value="P:innate immune response"/>
    <property type="evidence" value="ECO:0007669"/>
    <property type="project" value="UniProtKB-KW"/>
</dbReference>
<evidence type="ECO:0000256" key="1">
    <source>
        <dbReference type="ARBA" id="ARBA00004324"/>
    </source>
</evidence>